<protein>
    <recommendedName>
        <fullName evidence="5 9">Riboflavin synthase</fullName>
        <ecNumber evidence="4 9">2.5.1.9</ecNumber>
    </recommendedName>
</protein>
<dbReference type="NCBIfam" id="NF006767">
    <property type="entry name" value="PRK09289.1"/>
    <property type="match status" value="1"/>
</dbReference>
<feature type="domain" description="Lumazine-binding" evidence="11">
    <location>
        <begin position="1"/>
        <end position="99"/>
    </location>
</feature>
<proteinExistence type="predicted"/>
<evidence type="ECO:0000256" key="10">
    <source>
        <dbReference type="PROSITE-ProRule" id="PRU00524"/>
    </source>
</evidence>
<evidence type="ECO:0000256" key="2">
    <source>
        <dbReference type="ARBA" id="ARBA00002803"/>
    </source>
</evidence>
<dbReference type="Gene3D" id="2.40.30.20">
    <property type="match status" value="2"/>
</dbReference>
<evidence type="ECO:0000256" key="5">
    <source>
        <dbReference type="ARBA" id="ARBA00013950"/>
    </source>
</evidence>
<dbReference type="KEGG" id="swf:E3E12_04345"/>
<dbReference type="Proteomes" id="UP000318709">
    <property type="component" value="Chromosome"/>
</dbReference>
<comment type="catalytic activity">
    <reaction evidence="1">
        <text>2 6,7-dimethyl-8-(1-D-ribityl)lumazine + H(+) = 5-amino-6-(D-ribitylamino)uracil + riboflavin</text>
        <dbReference type="Rhea" id="RHEA:20772"/>
        <dbReference type="ChEBI" id="CHEBI:15378"/>
        <dbReference type="ChEBI" id="CHEBI:15934"/>
        <dbReference type="ChEBI" id="CHEBI:57986"/>
        <dbReference type="ChEBI" id="CHEBI:58201"/>
        <dbReference type="EC" id="2.5.1.9"/>
    </reaction>
</comment>
<evidence type="ECO:0000313" key="12">
    <source>
        <dbReference type="EMBL" id="QDH13551.1"/>
    </source>
</evidence>
<name>A0A4Y6UAY4_9PROT</name>
<sequence>MFSGIIEQVGTVLDARLSPHGMGLVLQASFQKNTVKAGDSIAVNGVCLTVENQPANSDDPVRFHVSGETLQRTALGRLQKGGKVNLERAVALQTRLSGHMVQGHVDGCGRLEAVRKEGDSWRLQVAVPWGLRRYVVEKGSVALDGVSLTVNTLSDTPDATEQGGEAMFTIGLAIIPHTWAHTALGTMKVGDKINVEVDVLAKYAENMMRFGQGGAAPSHPASMVSSEGGQS</sequence>
<gene>
    <name evidence="12" type="ORF">E3E12_04345</name>
</gene>
<comment type="pathway">
    <text evidence="3">Cofactor biosynthesis; riboflavin biosynthesis; riboflavin from 2-hydroxy-3-oxobutyl phosphate and 5-amino-6-(D-ribitylamino)uracil: step 2/2.</text>
</comment>
<evidence type="ECO:0000313" key="13">
    <source>
        <dbReference type="Proteomes" id="UP000318709"/>
    </source>
</evidence>
<dbReference type="EMBL" id="CP038231">
    <property type="protein sequence ID" value="QDH13551.1"/>
    <property type="molecule type" value="Genomic_DNA"/>
</dbReference>
<evidence type="ECO:0000256" key="3">
    <source>
        <dbReference type="ARBA" id="ARBA00004887"/>
    </source>
</evidence>
<dbReference type="NCBIfam" id="TIGR00187">
    <property type="entry name" value="ribE"/>
    <property type="match status" value="1"/>
</dbReference>
<evidence type="ECO:0000256" key="8">
    <source>
        <dbReference type="ARBA" id="ARBA00022737"/>
    </source>
</evidence>
<dbReference type="GO" id="GO:0004746">
    <property type="term" value="F:riboflavin synthase activity"/>
    <property type="evidence" value="ECO:0007669"/>
    <property type="project" value="UniProtKB-UniRule"/>
</dbReference>
<dbReference type="PIRSF" id="PIRSF000498">
    <property type="entry name" value="Riboflavin_syn_A"/>
    <property type="match status" value="1"/>
</dbReference>
<dbReference type="FunFam" id="2.40.30.20:FF:000004">
    <property type="entry name" value="Riboflavin synthase, alpha subunit"/>
    <property type="match status" value="1"/>
</dbReference>
<dbReference type="PANTHER" id="PTHR21098">
    <property type="entry name" value="RIBOFLAVIN SYNTHASE ALPHA CHAIN"/>
    <property type="match status" value="1"/>
</dbReference>
<evidence type="ECO:0000256" key="7">
    <source>
        <dbReference type="ARBA" id="ARBA00022679"/>
    </source>
</evidence>
<organism evidence="12 13">
    <name type="scientific">Formicincola oecophyllae</name>
    <dbReference type="NCBI Taxonomy" id="2558361"/>
    <lineage>
        <taxon>Bacteria</taxon>
        <taxon>Pseudomonadati</taxon>
        <taxon>Pseudomonadota</taxon>
        <taxon>Alphaproteobacteria</taxon>
        <taxon>Acetobacterales</taxon>
        <taxon>Acetobacteraceae</taxon>
        <taxon>Formicincola</taxon>
    </lineage>
</organism>
<keyword evidence="7 12" id="KW-0808">Transferase</keyword>
<reference evidence="12 13" key="1">
    <citation type="submission" date="2019-03" db="EMBL/GenBank/DDBJ databases">
        <title>The complete genome sequence of Swingsia_sp. F3b2 LMG30590(T).</title>
        <authorList>
            <person name="Chua K.-O."/>
            <person name="Chan K.-G."/>
            <person name="See-Too W.-S."/>
        </authorList>
    </citation>
    <scope>NUCLEOTIDE SEQUENCE [LARGE SCALE GENOMIC DNA]</scope>
    <source>
        <strain evidence="12 13">F3b2</strain>
    </source>
</reference>
<evidence type="ECO:0000256" key="4">
    <source>
        <dbReference type="ARBA" id="ARBA00012827"/>
    </source>
</evidence>
<dbReference type="PANTHER" id="PTHR21098:SF12">
    <property type="entry name" value="RIBOFLAVIN SYNTHASE"/>
    <property type="match status" value="1"/>
</dbReference>
<evidence type="ECO:0000256" key="6">
    <source>
        <dbReference type="ARBA" id="ARBA00022619"/>
    </source>
</evidence>
<dbReference type="InterPro" id="IPR001783">
    <property type="entry name" value="Lumazine-bd"/>
</dbReference>
<evidence type="ECO:0000259" key="11">
    <source>
        <dbReference type="PROSITE" id="PS51177"/>
    </source>
</evidence>
<dbReference type="OrthoDB" id="9788537at2"/>
<dbReference type="SUPFAM" id="SSF63380">
    <property type="entry name" value="Riboflavin synthase domain-like"/>
    <property type="match status" value="2"/>
</dbReference>
<keyword evidence="6" id="KW-0686">Riboflavin biosynthesis</keyword>
<dbReference type="GO" id="GO:0009231">
    <property type="term" value="P:riboflavin biosynthetic process"/>
    <property type="evidence" value="ECO:0007669"/>
    <property type="project" value="UniProtKB-KW"/>
</dbReference>
<feature type="repeat" description="Lumazine-binding" evidence="10">
    <location>
        <begin position="1"/>
        <end position="99"/>
    </location>
</feature>
<dbReference type="InterPro" id="IPR026017">
    <property type="entry name" value="Lumazine-bd_dom"/>
</dbReference>
<dbReference type="EC" id="2.5.1.9" evidence="4 9"/>
<accession>A0A4Y6UAY4</accession>
<dbReference type="AlphaFoldDB" id="A0A4Y6UAY4"/>
<dbReference type="Pfam" id="PF00677">
    <property type="entry name" value="Lum_binding"/>
    <property type="match status" value="2"/>
</dbReference>
<evidence type="ECO:0000256" key="1">
    <source>
        <dbReference type="ARBA" id="ARBA00000968"/>
    </source>
</evidence>
<dbReference type="CDD" id="cd00402">
    <property type="entry name" value="Riboflavin_synthase_like"/>
    <property type="match status" value="1"/>
</dbReference>
<dbReference type="InterPro" id="IPR017938">
    <property type="entry name" value="Riboflavin_synthase-like_b-brl"/>
</dbReference>
<dbReference type="PROSITE" id="PS51177">
    <property type="entry name" value="LUMAZINE_BIND"/>
    <property type="match status" value="2"/>
</dbReference>
<dbReference type="InterPro" id="IPR023366">
    <property type="entry name" value="ATP_synth_asu-like_sf"/>
</dbReference>
<keyword evidence="13" id="KW-1185">Reference proteome</keyword>
<keyword evidence="8" id="KW-0677">Repeat</keyword>
<evidence type="ECO:0000256" key="9">
    <source>
        <dbReference type="NCBIfam" id="TIGR00187"/>
    </source>
</evidence>
<comment type="function">
    <text evidence="2">Catalyzes the dismutation of two molecules of 6,7-dimethyl-8-ribityllumazine, resulting in the formation of riboflavin and 5-amino-6-(D-ribitylamino)uracil.</text>
</comment>
<dbReference type="RefSeq" id="WP_141443259.1">
    <property type="nucleotide sequence ID" value="NZ_CP038231.1"/>
</dbReference>
<feature type="repeat" description="Lumazine-binding" evidence="10">
    <location>
        <begin position="100"/>
        <end position="208"/>
    </location>
</feature>
<feature type="domain" description="Lumazine-binding" evidence="11">
    <location>
        <begin position="100"/>
        <end position="208"/>
    </location>
</feature>